<organism evidence="3 4">
    <name type="scientific">Streptomyces niphimycinicus</name>
    <dbReference type="NCBI Taxonomy" id="2842201"/>
    <lineage>
        <taxon>Bacteria</taxon>
        <taxon>Bacillati</taxon>
        <taxon>Actinomycetota</taxon>
        <taxon>Actinomycetes</taxon>
        <taxon>Kitasatosporales</taxon>
        <taxon>Streptomycetaceae</taxon>
        <taxon>Streptomyces</taxon>
    </lineage>
</organism>
<dbReference type="PANTHER" id="PTHR46696">
    <property type="entry name" value="P450, PUTATIVE (EUROFUNG)-RELATED"/>
    <property type="match status" value="1"/>
</dbReference>
<dbReference type="Proteomes" id="UP000720508">
    <property type="component" value="Unassembled WGS sequence"/>
</dbReference>
<keyword evidence="2" id="KW-0479">Metal-binding</keyword>
<accession>A0ABS6CAP5</accession>
<evidence type="ECO:0000256" key="2">
    <source>
        <dbReference type="RuleBase" id="RU000461"/>
    </source>
</evidence>
<protein>
    <submittedName>
        <fullName evidence="3">Cytochrome P450</fullName>
    </submittedName>
</protein>
<evidence type="ECO:0000313" key="4">
    <source>
        <dbReference type="Proteomes" id="UP000720508"/>
    </source>
</evidence>
<dbReference type="PROSITE" id="PS00086">
    <property type="entry name" value="CYTOCHROME_P450"/>
    <property type="match status" value="1"/>
</dbReference>
<dbReference type="Pfam" id="PF00067">
    <property type="entry name" value="p450"/>
    <property type="match status" value="1"/>
</dbReference>
<keyword evidence="2" id="KW-0503">Monooxygenase</keyword>
<reference evidence="3 4" key="1">
    <citation type="submission" date="2021-06" db="EMBL/GenBank/DDBJ databases">
        <authorList>
            <person name="Pan X."/>
        </authorList>
    </citation>
    <scope>NUCLEOTIDE SEQUENCE [LARGE SCALE GENOMIC DNA]</scope>
    <source>
        <strain evidence="3 4">4503</strain>
    </source>
</reference>
<comment type="similarity">
    <text evidence="1 2">Belongs to the cytochrome P450 family.</text>
</comment>
<comment type="caution">
    <text evidence="3">The sequence shown here is derived from an EMBL/GenBank/DDBJ whole genome shotgun (WGS) entry which is preliminary data.</text>
</comment>
<evidence type="ECO:0000256" key="1">
    <source>
        <dbReference type="ARBA" id="ARBA00010617"/>
    </source>
</evidence>
<dbReference type="InterPro" id="IPR001128">
    <property type="entry name" value="Cyt_P450"/>
</dbReference>
<dbReference type="EMBL" id="JAHLEM010000058">
    <property type="protein sequence ID" value="MBU3863939.1"/>
    <property type="molecule type" value="Genomic_DNA"/>
</dbReference>
<keyword evidence="4" id="KW-1185">Reference proteome</keyword>
<dbReference type="RefSeq" id="WP_216340967.1">
    <property type="nucleotide sequence ID" value="NZ_JAHLEM010000058.1"/>
</dbReference>
<dbReference type="InterPro" id="IPR017972">
    <property type="entry name" value="Cyt_P450_CS"/>
</dbReference>
<evidence type="ECO:0000313" key="3">
    <source>
        <dbReference type="EMBL" id="MBU3863939.1"/>
    </source>
</evidence>
<keyword evidence="2" id="KW-0560">Oxidoreductase</keyword>
<dbReference type="PANTHER" id="PTHR46696:SF1">
    <property type="entry name" value="CYTOCHROME P450 YJIB-RELATED"/>
    <property type="match status" value="1"/>
</dbReference>
<name>A0ABS6CAP5_9ACTN</name>
<proteinExistence type="inferred from homology"/>
<gene>
    <name evidence="3" type="ORF">KN815_07545</name>
</gene>
<dbReference type="CDD" id="cd11029">
    <property type="entry name" value="CYP107-like"/>
    <property type="match status" value="1"/>
</dbReference>
<sequence length="418" mass="46860">MTLQESGTAPEALPEPVPLMGCPYKSNPYPLYERMRERGPVHRVRFPSGVLAWLVTGYDAAHSALGDERLGKNHDRGNDRWRARASIMPEPQHSQLQVHLLHQDPPTHTRMRRFVTDAFTPRRIEQLRPRFQKLADTLVDALPETGPADLVTGFAARFPFQVLAEVIGLPSELAARFDRDWGKVVQPVGPADPGRPLYEARLHGLQSYIAEVVAHKREHWADDLLSRLVVAHDRRELSQEQLDSMIFQLLVAGQEPVTNQITTALIALFRHPAELARLRDNPELMPRAVDELLRYDSAFELTTWRFFDQDSDLHGTEVPAGDSLIISLCAANRDPRRFPDPDTLDLDRSPNPHLAFGHGIHFCPGAALARAELQIALGTLLARLPGAHLAIDDGDIEWIPAVLGRGTNHLPVGYDRRV</sequence>
<keyword evidence="2" id="KW-0408">Iron</keyword>
<keyword evidence="2" id="KW-0349">Heme</keyword>